<evidence type="ECO:0000256" key="3">
    <source>
        <dbReference type="ARBA" id="ARBA00022576"/>
    </source>
</evidence>
<keyword evidence="5" id="KW-0663">Pyridoxal phosphate</keyword>
<evidence type="ECO:0000256" key="6">
    <source>
        <dbReference type="RuleBase" id="RU000481"/>
    </source>
</evidence>
<dbReference type="InterPro" id="IPR015421">
    <property type="entry name" value="PyrdxlP-dep_Trfase_major"/>
</dbReference>
<dbReference type="Pfam" id="PF00155">
    <property type="entry name" value="Aminotran_1_2"/>
    <property type="match status" value="1"/>
</dbReference>
<accession>A0A1Y1QQC5</accession>
<evidence type="ECO:0000256" key="2">
    <source>
        <dbReference type="ARBA" id="ARBA00007441"/>
    </source>
</evidence>
<name>A0A1Y1QQC5_9GAMM</name>
<evidence type="ECO:0000256" key="1">
    <source>
        <dbReference type="ARBA" id="ARBA00001933"/>
    </source>
</evidence>
<protein>
    <recommendedName>
        <fullName evidence="6">Aminotransferase</fullName>
        <ecNumber evidence="6">2.6.1.-</ecNumber>
    </recommendedName>
</protein>
<organism evidence="8 9">
    <name type="scientific">Thiothrix lacustris</name>
    <dbReference type="NCBI Taxonomy" id="525917"/>
    <lineage>
        <taxon>Bacteria</taxon>
        <taxon>Pseudomonadati</taxon>
        <taxon>Pseudomonadota</taxon>
        <taxon>Gammaproteobacteria</taxon>
        <taxon>Thiotrichales</taxon>
        <taxon>Thiotrichaceae</taxon>
        <taxon>Thiothrix</taxon>
    </lineage>
</organism>
<reference evidence="8 9" key="1">
    <citation type="submission" date="2017-01" db="EMBL/GenBank/DDBJ databases">
        <title>Novel large sulfur bacteria in the metagenomes of groundwater-fed chemosynthetic microbial mats in the Lake Huron basin.</title>
        <authorList>
            <person name="Sharrar A.M."/>
            <person name="Flood B.E."/>
            <person name="Bailey J.V."/>
            <person name="Jones D.S."/>
            <person name="Biddanda B."/>
            <person name="Ruberg S.A."/>
            <person name="Marcus D.N."/>
            <person name="Dick G.J."/>
        </authorList>
    </citation>
    <scope>NUCLEOTIDE SEQUENCE [LARGE SCALE GENOMIC DNA]</scope>
    <source>
        <strain evidence="8">A8</strain>
    </source>
</reference>
<dbReference type="PROSITE" id="PS00105">
    <property type="entry name" value="AA_TRANSFER_CLASS_1"/>
    <property type="match status" value="1"/>
</dbReference>
<comment type="caution">
    <text evidence="8">The sequence shown here is derived from an EMBL/GenBank/DDBJ whole genome shotgun (WGS) entry which is preliminary data.</text>
</comment>
<evidence type="ECO:0000313" key="9">
    <source>
        <dbReference type="Proteomes" id="UP000192491"/>
    </source>
</evidence>
<dbReference type="InterPro" id="IPR004838">
    <property type="entry name" value="NHTrfase_class1_PyrdxlP-BS"/>
</dbReference>
<dbReference type="SUPFAM" id="SSF53383">
    <property type="entry name" value="PLP-dependent transferases"/>
    <property type="match status" value="1"/>
</dbReference>
<gene>
    <name evidence="8" type="ORF">BWK73_18260</name>
</gene>
<dbReference type="AlphaFoldDB" id="A0A1Y1QQC5"/>
<feature type="domain" description="Aminotransferase class I/classII large" evidence="7">
    <location>
        <begin position="34"/>
        <end position="383"/>
    </location>
</feature>
<keyword evidence="4 6" id="KW-0808">Transferase</keyword>
<comment type="similarity">
    <text evidence="2 6">Belongs to the class-I pyridoxal-phosphate-dependent aminotransferase family.</text>
</comment>
<dbReference type="GO" id="GO:0030170">
    <property type="term" value="F:pyridoxal phosphate binding"/>
    <property type="evidence" value="ECO:0007669"/>
    <property type="project" value="InterPro"/>
</dbReference>
<sequence>MKQGTSAARMREIQPFHVMALLAEARQREAAGQDIIHLEVGEPDFPTPAPIVAAGIRALQMGQTKYTPACGLPALREAIATYYASRFGVTIASQRIIVTPGASGALQLVLGALLNPGNEVLMTDPGYPCNRHFVRLFEGKPVGIPVGADTTYQLNGAHIQAHWNANTRAVMLASPANPTGTVLSVPQLADIYRAVRQRGGELIVDEIYQGLTYGVPDTTALAVDAENIWVINSFSKYFGMTGWRLGWVVAPEWAVATLDRLAQNIFLAASTPAQYAALAAFTPEALAIMAVQRQELQRRRDFLLPALRELGFSVRIEPQGAFYIYAGSERFGDDAQALCANLLDKTGVVFTPGIDFGSYQATTHVRFAYTTPTTRLEQAVERLALGLRGWRG</sequence>
<dbReference type="PANTHER" id="PTHR46383">
    <property type="entry name" value="ASPARTATE AMINOTRANSFERASE"/>
    <property type="match status" value="1"/>
</dbReference>
<keyword evidence="3 6" id="KW-0032">Aminotransferase</keyword>
<dbReference type="Proteomes" id="UP000192491">
    <property type="component" value="Unassembled WGS sequence"/>
</dbReference>
<dbReference type="EMBL" id="MTEJ01000093">
    <property type="protein sequence ID" value="OQX11212.1"/>
    <property type="molecule type" value="Genomic_DNA"/>
</dbReference>
<evidence type="ECO:0000259" key="7">
    <source>
        <dbReference type="Pfam" id="PF00155"/>
    </source>
</evidence>
<dbReference type="PANTHER" id="PTHR46383:SF2">
    <property type="entry name" value="AMINOTRANSFERASE"/>
    <property type="match status" value="1"/>
</dbReference>
<evidence type="ECO:0000256" key="5">
    <source>
        <dbReference type="ARBA" id="ARBA00022898"/>
    </source>
</evidence>
<dbReference type="GO" id="GO:0006520">
    <property type="term" value="P:amino acid metabolic process"/>
    <property type="evidence" value="ECO:0007669"/>
    <property type="project" value="InterPro"/>
</dbReference>
<dbReference type="CDD" id="cd00609">
    <property type="entry name" value="AAT_like"/>
    <property type="match status" value="1"/>
</dbReference>
<dbReference type="NCBIfam" id="NF006514">
    <property type="entry name" value="PRK08960.1"/>
    <property type="match status" value="1"/>
</dbReference>
<dbReference type="EC" id="2.6.1.-" evidence="6"/>
<dbReference type="InterPro" id="IPR050596">
    <property type="entry name" value="AspAT/PAT-like"/>
</dbReference>
<dbReference type="InterPro" id="IPR015424">
    <property type="entry name" value="PyrdxlP-dep_Trfase"/>
</dbReference>
<dbReference type="InterPro" id="IPR004839">
    <property type="entry name" value="Aminotransferase_I/II_large"/>
</dbReference>
<proteinExistence type="inferred from homology"/>
<evidence type="ECO:0000313" key="8">
    <source>
        <dbReference type="EMBL" id="OQX11212.1"/>
    </source>
</evidence>
<comment type="cofactor">
    <cofactor evidence="1 6">
        <name>pyridoxal 5'-phosphate</name>
        <dbReference type="ChEBI" id="CHEBI:597326"/>
    </cofactor>
</comment>
<dbReference type="Gene3D" id="3.40.640.10">
    <property type="entry name" value="Type I PLP-dependent aspartate aminotransferase-like (Major domain)"/>
    <property type="match status" value="1"/>
</dbReference>
<dbReference type="GO" id="GO:0008483">
    <property type="term" value="F:transaminase activity"/>
    <property type="evidence" value="ECO:0007669"/>
    <property type="project" value="UniProtKB-KW"/>
</dbReference>
<evidence type="ECO:0000256" key="4">
    <source>
        <dbReference type="ARBA" id="ARBA00022679"/>
    </source>
</evidence>
<dbReference type="STRING" id="1123401.GCA_000621325_02141"/>